<keyword evidence="2" id="KW-1185">Reference proteome</keyword>
<dbReference type="AlphaFoldDB" id="A0AAW0K3E7"/>
<name>A0AAW0K3E7_QUESU</name>
<dbReference type="Proteomes" id="UP000237347">
    <property type="component" value="Unassembled WGS sequence"/>
</dbReference>
<accession>A0AAW0K3E7</accession>
<gene>
    <name evidence="1" type="primary">AKR1_3</name>
    <name evidence="1" type="ORF">CFP56_026037</name>
</gene>
<proteinExistence type="predicted"/>
<protein>
    <submittedName>
        <fullName evidence="1">Aldo-keto reductase 1</fullName>
    </submittedName>
</protein>
<sequence length="143" mass="16597">MLCIPSQLYKWSGLADWTRDIEEEIIPLCRFVQFTYDAFKKLSLECFHGAWDWNSSVQSPRSWIFFFAGKGVVEILAANSLLIHISPIFCVIYLLDFQMVKLTEEDLKEISDIVTIEEVVTGGISFQNMDHFHWKFANTPPKN</sequence>
<reference evidence="1 2" key="1">
    <citation type="journal article" date="2018" name="Sci. Data">
        <title>The draft genome sequence of cork oak.</title>
        <authorList>
            <person name="Ramos A.M."/>
            <person name="Usie A."/>
            <person name="Barbosa P."/>
            <person name="Barros P.M."/>
            <person name="Capote T."/>
            <person name="Chaves I."/>
            <person name="Simoes F."/>
            <person name="Abreu I."/>
            <person name="Carrasquinho I."/>
            <person name="Faro C."/>
            <person name="Guimaraes J.B."/>
            <person name="Mendonca D."/>
            <person name="Nobrega F."/>
            <person name="Rodrigues L."/>
            <person name="Saibo N.J.M."/>
            <person name="Varela M.C."/>
            <person name="Egas C."/>
            <person name="Matos J."/>
            <person name="Miguel C.M."/>
            <person name="Oliveira M.M."/>
            <person name="Ricardo C.P."/>
            <person name="Goncalves S."/>
        </authorList>
    </citation>
    <scope>NUCLEOTIDE SEQUENCE [LARGE SCALE GENOMIC DNA]</scope>
    <source>
        <strain evidence="2">cv. HL8</strain>
    </source>
</reference>
<evidence type="ECO:0000313" key="1">
    <source>
        <dbReference type="EMBL" id="KAK7833051.1"/>
    </source>
</evidence>
<organism evidence="1 2">
    <name type="scientific">Quercus suber</name>
    <name type="common">Cork oak</name>
    <dbReference type="NCBI Taxonomy" id="58331"/>
    <lineage>
        <taxon>Eukaryota</taxon>
        <taxon>Viridiplantae</taxon>
        <taxon>Streptophyta</taxon>
        <taxon>Embryophyta</taxon>
        <taxon>Tracheophyta</taxon>
        <taxon>Spermatophyta</taxon>
        <taxon>Magnoliopsida</taxon>
        <taxon>eudicotyledons</taxon>
        <taxon>Gunneridae</taxon>
        <taxon>Pentapetalae</taxon>
        <taxon>rosids</taxon>
        <taxon>fabids</taxon>
        <taxon>Fagales</taxon>
        <taxon>Fagaceae</taxon>
        <taxon>Quercus</taxon>
    </lineage>
</organism>
<comment type="caution">
    <text evidence="1">The sequence shown here is derived from an EMBL/GenBank/DDBJ whole genome shotgun (WGS) entry which is preliminary data.</text>
</comment>
<evidence type="ECO:0000313" key="2">
    <source>
        <dbReference type="Proteomes" id="UP000237347"/>
    </source>
</evidence>
<dbReference type="EMBL" id="PKMF04000414">
    <property type="protein sequence ID" value="KAK7833051.1"/>
    <property type="molecule type" value="Genomic_DNA"/>
</dbReference>